<dbReference type="Gene3D" id="3.40.50.1380">
    <property type="entry name" value="Methylglyoxal synthase-like domain"/>
    <property type="match status" value="1"/>
</dbReference>
<evidence type="ECO:0000313" key="2">
    <source>
        <dbReference type="Proteomes" id="UP000179227"/>
    </source>
</evidence>
<dbReference type="Proteomes" id="UP000179227">
    <property type="component" value="Unassembled WGS sequence"/>
</dbReference>
<accession>A0A1F5I154</accession>
<protein>
    <submittedName>
        <fullName evidence="1">Uncharacterized protein</fullName>
    </submittedName>
</protein>
<sequence length="213" mass="23548">MDEIKVKNIFAAVSDKSILAPLLDSLKARPSGRKPFRLKPWKTERPGLDGFDVKFLGTQGTVDYLKSKGFDAKSVVFGFDFDGRVKSLDKKVFVAILANPSEANHLSELAKLGVEPLNAVIVDLYPLDKSNFPESMDIGGQALIRAAIKNYKNVALAFDGESIRDLVEELKFNKGETTLNFRKTQAKKAADFIAERTELESGLIVNVLDVKDK</sequence>
<dbReference type="STRING" id="1797729.A3A60_00450"/>
<dbReference type="PANTHER" id="PTHR11692:SF0">
    <property type="entry name" value="BIFUNCTIONAL PURINE BIOSYNTHESIS PROTEIN ATIC"/>
    <property type="match status" value="1"/>
</dbReference>
<dbReference type="SUPFAM" id="SSF52335">
    <property type="entry name" value="Methylglyoxal synthase-like"/>
    <property type="match status" value="1"/>
</dbReference>
<evidence type="ECO:0000313" key="1">
    <source>
        <dbReference type="EMBL" id="OGE10123.1"/>
    </source>
</evidence>
<name>A0A1F5I154_9BACT</name>
<organism evidence="1 2">
    <name type="scientific">Candidatus Curtissbacteria bacterium RIFCSPLOWO2_01_FULL_42_26</name>
    <dbReference type="NCBI Taxonomy" id="1797729"/>
    <lineage>
        <taxon>Bacteria</taxon>
        <taxon>Candidatus Curtissiibacteriota</taxon>
    </lineage>
</organism>
<reference evidence="1 2" key="1">
    <citation type="journal article" date="2016" name="Nat. Commun.">
        <title>Thousands of microbial genomes shed light on interconnected biogeochemical processes in an aquifer system.</title>
        <authorList>
            <person name="Anantharaman K."/>
            <person name="Brown C.T."/>
            <person name="Hug L.A."/>
            <person name="Sharon I."/>
            <person name="Castelle C.J."/>
            <person name="Probst A.J."/>
            <person name="Thomas B.C."/>
            <person name="Singh A."/>
            <person name="Wilkins M.J."/>
            <person name="Karaoz U."/>
            <person name="Brodie E.L."/>
            <person name="Williams K.H."/>
            <person name="Hubbard S.S."/>
            <person name="Banfield J.F."/>
        </authorList>
    </citation>
    <scope>NUCLEOTIDE SEQUENCE [LARGE SCALE GENOMIC DNA]</scope>
</reference>
<dbReference type="GO" id="GO:0004643">
    <property type="term" value="F:phosphoribosylaminoimidazolecarboxamide formyltransferase activity"/>
    <property type="evidence" value="ECO:0007669"/>
    <property type="project" value="InterPro"/>
</dbReference>
<dbReference type="GO" id="GO:0005829">
    <property type="term" value="C:cytosol"/>
    <property type="evidence" value="ECO:0007669"/>
    <property type="project" value="TreeGrafter"/>
</dbReference>
<comment type="caution">
    <text evidence="1">The sequence shown here is derived from an EMBL/GenBank/DDBJ whole genome shotgun (WGS) entry which is preliminary data.</text>
</comment>
<dbReference type="GO" id="GO:0006189">
    <property type="term" value="P:'de novo' IMP biosynthetic process"/>
    <property type="evidence" value="ECO:0007669"/>
    <property type="project" value="TreeGrafter"/>
</dbReference>
<dbReference type="GO" id="GO:0003937">
    <property type="term" value="F:IMP cyclohydrolase activity"/>
    <property type="evidence" value="ECO:0007669"/>
    <property type="project" value="InterPro"/>
</dbReference>
<gene>
    <name evidence="1" type="ORF">A3A60_00450</name>
</gene>
<dbReference type="EMBL" id="MFBS01000013">
    <property type="protein sequence ID" value="OGE10123.1"/>
    <property type="molecule type" value="Genomic_DNA"/>
</dbReference>
<dbReference type="AlphaFoldDB" id="A0A1F5I154"/>
<dbReference type="PANTHER" id="PTHR11692">
    <property type="entry name" value="BIFUNCTIONAL PURINE BIOSYNTHESIS PROTEIN PURH"/>
    <property type="match status" value="1"/>
</dbReference>
<proteinExistence type="predicted"/>
<dbReference type="InterPro" id="IPR036914">
    <property type="entry name" value="MGS-like_dom_sf"/>
</dbReference>
<dbReference type="InterPro" id="IPR002695">
    <property type="entry name" value="PurH-like"/>
</dbReference>